<dbReference type="Proteomes" id="UP000290608">
    <property type="component" value="Unassembled WGS sequence"/>
</dbReference>
<organism evidence="1 2">
    <name type="scientific">Leeuwenhoekiella marinoflava</name>
    <dbReference type="NCBI Taxonomy" id="988"/>
    <lineage>
        <taxon>Bacteria</taxon>
        <taxon>Pseudomonadati</taxon>
        <taxon>Bacteroidota</taxon>
        <taxon>Flavobacteriia</taxon>
        <taxon>Flavobacteriales</taxon>
        <taxon>Flavobacteriaceae</taxon>
        <taxon>Leeuwenhoekiella</taxon>
    </lineage>
</organism>
<dbReference type="STRING" id="1122159.SAMN02745246_01538"/>
<dbReference type="Gene3D" id="3.30.565.60">
    <property type="match status" value="1"/>
</dbReference>
<sequence>MIYCVDYSGTYTFLRVYDDRLHLWNPGTLPEELTIYKLKQ</sequence>
<protein>
    <submittedName>
        <fullName evidence="1">Uncharacterized protein</fullName>
    </submittedName>
</protein>
<dbReference type="RefSeq" id="WP_262490540.1">
    <property type="nucleotide sequence ID" value="NZ_QOVL01000006.1"/>
</dbReference>
<comment type="caution">
    <text evidence="1">The sequence shown here is derived from an EMBL/GenBank/DDBJ whole genome shotgun (WGS) entry which is preliminary data.</text>
</comment>
<gene>
    <name evidence="1" type="ORF">DSL99_1644</name>
</gene>
<dbReference type="AlphaFoldDB" id="A0A4Q0PMT6"/>
<accession>A0A4Q0PMT6</accession>
<evidence type="ECO:0000313" key="2">
    <source>
        <dbReference type="Proteomes" id="UP000290608"/>
    </source>
</evidence>
<dbReference type="InterPro" id="IPR038475">
    <property type="entry name" value="RecG_C_sf"/>
</dbReference>
<name>A0A4Q0PMT6_9FLAO</name>
<evidence type="ECO:0000313" key="1">
    <source>
        <dbReference type="EMBL" id="RXG31820.1"/>
    </source>
</evidence>
<dbReference type="EMBL" id="QOVL01000006">
    <property type="protein sequence ID" value="RXG31820.1"/>
    <property type="molecule type" value="Genomic_DNA"/>
</dbReference>
<reference evidence="1 2" key="1">
    <citation type="submission" date="2018-07" db="EMBL/GenBank/DDBJ databases">
        <title>Leeuwenhoekiella genomics.</title>
        <authorList>
            <person name="Tahon G."/>
            <person name="Willems A."/>
        </authorList>
    </citation>
    <scope>NUCLEOTIDE SEQUENCE [LARGE SCALE GENOMIC DNA]</scope>
    <source>
        <strain evidence="1 2">LMG 1345</strain>
    </source>
</reference>
<proteinExistence type="predicted"/>